<accession>A0AAD5WJ07</accession>
<comment type="caution">
    <text evidence="3">The sequence shown here is derived from an EMBL/GenBank/DDBJ whole genome shotgun (WGS) entry which is preliminary data.</text>
</comment>
<gene>
    <name evidence="3" type="ORF">KIN20_034467</name>
</gene>
<dbReference type="Proteomes" id="UP001196413">
    <property type="component" value="Unassembled WGS sequence"/>
</dbReference>
<dbReference type="AlphaFoldDB" id="A0AAD5WJ07"/>
<dbReference type="EMBL" id="JAHQIW010007128">
    <property type="protein sequence ID" value="KAJ1372334.1"/>
    <property type="molecule type" value="Genomic_DNA"/>
</dbReference>
<evidence type="ECO:0000313" key="3">
    <source>
        <dbReference type="EMBL" id="KAJ1372334.1"/>
    </source>
</evidence>
<evidence type="ECO:0000256" key="1">
    <source>
        <dbReference type="SAM" id="MobiDB-lite"/>
    </source>
</evidence>
<organism evidence="3 4">
    <name type="scientific">Parelaphostrongylus tenuis</name>
    <name type="common">Meningeal worm</name>
    <dbReference type="NCBI Taxonomy" id="148309"/>
    <lineage>
        <taxon>Eukaryota</taxon>
        <taxon>Metazoa</taxon>
        <taxon>Ecdysozoa</taxon>
        <taxon>Nematoda</taxon>
        <taxon>Chromadorea</taxon>
        <taxon>Rhabditida</taxon>
        <taxon>Rhabditina</taxon>
        <taxon>Rhabditomorpha</taxon>
        <taxon>Strongyloidea</taxon>
        <taxon>Metastrongylidae</taxon>
        <taxon>Parelaphostrongylus</taxon>
    </lineage>
</organism>
<keyword evidence="4" id="KW-1185">Reference proteome</keyword>
<proteinExistence type="predicted"/>
<feature type="transmembrane region" description="Helical" evidence="2">
    <location>
        <begin position="13"/>
        <end position="35"/>
    </location>
</feature>
<protein>
    <submittedName>
        <fullName evidence="3">Uncharacterized protein</fullName>
    </submittedName>
</protein>
<keyword evidence="2" id="KW-1133">Transmembrane helix</keyword>
<evidence type="ECO:0000256" key="2">
    <source>
        <dbReference type="SAM" id="Phobius"/>
    </source>
</evidence>
<keyword evidence="2" id="KW-0472">Membrane</keyword>
<feature type="compositionally biased region" description="Basic and acidic residues" evidence="1">
    <location>
        <begin position="181"/>
        <end position="197"/>
    </location>
</feature>
<evidence type="ECO:0000313" key="4">
    <source>
        <dbReference type="Proteomes" id="UP001196413"/>
    </source>
</evidence>
<sequence>MLSRNRSAIVNKISGLCCVVTQTFWTIFYFFYFLFKGRPDWKCETLPATPKNCCVEAKPAQLPPAKFIHQSSSVRPEPPRAYRGKTLAQKFTEKLQSFTTVATDYSRRIGRFFQKIARTGLQAVQTVLLYLWAILKALFCTNVPSKTLPATPKPFSAKTSDSGSFSKVEFNANELNTVYETEKINNSDSEPQKESDHSSMQLPPYHANVIISMRINCLRKELSHKRCLEKIPIIANHCLRTTLATFNSRKSISLMTVMIQFTVEQALI</sequence>
<reference evidence="3" key="1">
    <citation type="submission" date="2021-06" db="EMBL/GenBank/DDBJ databases">
        <title>Parelaphostrongylus tenuis whole genome reference sequence.</title>
        <authorList>
            <person name="Garwood T.J."/>
            <person name="Larsen P.A."/>
            <person name="Fountain-Jones N.M."/>
            <person name="Garbe J.R."/>
            <person name="Macchietto M.G."/>
            <person name="Kania S.A."/>
            <person name="Gerhold R.W."/>
            <person name="Richards J.E."/>
            <person name="Wolf T.M."/>
        </authorList>
    </citation>
    <scope>NUCLEOTIDE SEQUENCE</scope>
    <source>
        <strain evidence="3">MNPRO001-30</strain>
        <tissue evidence="3">Meninges</tissue>
    </source>
</reference>
<feature type="region of interest" description="Disordered" evidence="1">
    <location>
        <begin position="181"/>
        <end position="201"/>
    </location>
</feature>
<keyword evidence="2" id="KW-0812">Transmembrane</keyword>
<name>A0AAD5WJ07_PARTN</name>